<evidence type="ECO:0000313" key="3">
    <source>
        <dbReference type="Proteomes" id="UP000009168"/>
    </source>
</evidence>
<dbReference type="AlphaFoldDB" id="Q234S3"/>
<dbReference type="EMBL" id="GG662767">
    <property type="protein sequence ID" value="EAR91930.1"/>
    <property type="molecule type" value="Genomic_DNA"/>
</dbReference>
<name>Q234S3_TETTS</name>
<proteinExistence type="predicted"/>
<evidence type="ECO:0000313" key="2">
    <source>
        <dbReference type="EMBL" id="EAR91930.1"/>
    </source>
</evidence>
<feature type="transmembrane region" description="Helical" evidence="1">
    <location>
        <begin position="14"/>
        <end position="32"/>
    </location>
</feature>
<dbReference type="HOGENOM" id="CLU_2727853_0_0_1"/>
<keyword evidence="1" id="KW-1133">Transmembrane helix</keyword>
<keyword evidence="1" id="KW-0472">Membrane</keyword>
<organism evidence="2 3">
    <name type="scientific">Tetrahymena thermophila (strain SB210)</name>
    <dbReference type="NCBI Taxonomy" id="312017"/>
    <lineage>
        <taxon>Eukaryota</taxon>
        <taxon>Sar</taxon>
        <taxon>Alveolata</taxon>
        <taxon>Ciliophora</taxon>
        <taxon>Intramacronucleata</taxon>
        <taxon>Oligohymenophorea</taxon>
        <taxon>Hymenostomatida</taxon>
        <taxon>Tetrahymenina</taxon>
        <taxon>Tetrahymenidae</taxon>
        <taxon>Tetrahymena</taxon>
    </lineage>
</organism>
<gene>
    <name evidence="2" type="ORF">TTHERM_00101260</name>
</gene>
<dbReference type="KEGG" id="tet:TTHERM_00101260"/>
<dbReference type="Proteomes" id="UP000009168">
    <property type="component" value="Unassembled WGS sequence"/>
</dbReference>
<protein>
    <submittedName>
        <fullName evidence="2">Transmembrane protein, putative</fullName>
    </submittedName>
</protein>
<sequence length="72" mass="8258">MYGISKKPQNQQNLHLNLVLLFYALKTSLILLTPKKICSLSKNLPFSLLQTKPSYSSFNHQSTALLKIIYFD</sequence>
<keyword evidence="3" id="KW-1185">Reference proteome</keyword>
<dbReference type="GeneID" id="7841190"/>
<dbReference type="InParanoid" id="Q234S3"/>
<accession>Q234S3</accession>
<evidence type="ECO:0000256" key="1">
    <source>
        <dbReference type="SAM" id="Phobius"/>
    </source>
</evidence>
<keyword evidence="1 2" id="KW-0812">Transmembrane</keyword>
<reference evidence="3" key="1">
    <citation type="journal article" date="2006" name="PLoS Biol.">
        <title>Macronuclear genome sequence of the ciliate Tetrahymena thermophila, a model eukaryote.</title>
        <authorList>
            <person name="Eisen J.A."/>
            <person name="Coyne R.S."/>
            <person name="Wu M."/>
            <person name="Wu D."/>
            <person name="Thiagarajan M."/>
            <person name="Wortman J.R."/>
            <person name="Badger J.H."/>
            <person name="Ren Q."/>
            <person name="Amedeo P."/>
            <person name="Jones K.M."/>
            <person name="Tallon L.J."/>
            <person name="Delcher A.L."/>
            <person name="Salzberg S.L."/>
            <person name="Silva J.C."/>
            <person name="Haas B.J."/>
            <person name="Majoros W.H."/>
            <person name="Farzad M."/>
            <person name="Carlton J.M."/>
            <person name="Smith R.K. Jr."/>
            <person name="Garg J."/>
            <person name="Pearlman R.E."/>
            <person name="Karrer K.M."/>
            <person name="Sun L."/>
            <person name="Manning G."/>
            <person name="Elde N.C."/>
            <person name="Turkewitz A.P."/>
            <person name="Asai D.J."/>
            <person name="Wilkes D.E."/>
            <person name="Wang Y."/>
            <person name="Cai H."/>
            <person name="Collins K."/>
            <person name="Stewart B.A."/>
            <person name="Lee S.R."/>
            <person name="Wilamowska K."/>
            <person name="Weinberg Z."/>
            <person name="Ruzzo W.L."/>
            <person name="Wloga D."/>
            <person name="Gaertig J."/>
            <person name="Frankel J."/>
            <person name="Tsao C.-C."/>
            <person name="Gorovsky M.A."/>
            <person name="Keeling P.J."/>
            <person name="Waller R.F."/>
            <person name="Patron N.J."/>
            <person name="Cherry J.M."/>
            <person name="Stover N.A."/>
            <person name="Krieger C.J."/>
            <person name="del Toro C."/>
            <person name="Ryder H.F."/>
            <person name="Williamson S.C."/>
            <person name="Barbeau R.A."/>
            <person name="Hamilton E.P."/>
            <person name="Orias E."/>
        </authorList>
    </citation>
    <scope>NUCLEOTIDE SEQUENCE [LARGE SCALE GENOMIC DNA]</scope>
    <source>
        <strain evidence="3">SB210</strain>
    </source>
</reference>
<dbReference type="RefSeq" id="XP_001012175.1">
    <property type="nucleotide sequence ID" value="XM_001012175.1"/>
</dbReference>